<dbReference type="Proteomes" id="UP000198287">
    <property type="component" value="Unassembled WGS sequence"/>
</dbReference>
<dbReference type="InterPro" id="IPR000228">
    <property type="entry name" value="RNA3'_term_phos_cyc"/>
</dbReference>
<dbReference type="AlphaFoldDB" id="A0A226EHI5"/>
<reference evidence="4 5" key="1">
    <citation type="submission" date="2015-12" db="EMBL/GenBank/DDBJ databases">
        <title>The genome of Folsomia candida.</title>
        <authorList>
            <person name="Faddeeva A."/>
            <person name="Derks M.F."/>
            <person name="Anvar Y."/>
            <person name="Smit S."/>
            <person name="Van Straalen N."/>
            <person name="Roelofs D."/>
        </authorList>
    </citation>
    <scope>NUCLEOTIDE SEQUENCE [LARGE SCALE GENOMIC DNA]</scope>
    <source>
        <strain evidence="4 5">VU population</strain>
        <tissue evidence="4">Whole body</tissue>
    </source>
</reference>
<dbReference type="OrthoDB" id="25029at2759"/>
<dbReference type="GO" id="GO:0005634">
    <property type="term" value="C:nucleus"/>
    <property type="evidence" value="ECO:0007669"/>
    <property type="project" value="TreeGrafter"/>
</dbReference>
<evidence type="ECO:0000313" key="4">
    <source>
        <dbReference type="EMBL" id="OXA57153.1"/>
    </source>
</evidence>
<comment type="caution">
    <text evidence="4">The sequence shown here is derived from an EMBL/GenBank/DDBJ whole genome shotgun (WGS) entry which is preliminary data.</text>
</comment>
<dbReference type="GO" id="GO:0006396">
    <property type="term" value="P:RNA processing"/>
    <property type="evidence" value="ECO:0007669"/>
    <property type="project" value="InterPro"/>
</dbReference>
<sequence length="490" mass="54405">MCPALSPRLLKMQKPVAMSLKQFMLRSEILKLYRGFMRLGKLLNEPPAASQNPSNLTGCNGNPMREEWKEWVRSEFRLRQHSSTDDEATRTLLVHGKRQLQEMERTILLATNRNTSSPVTPPPASPHHQCPSKNKTNHKPSDTLLSSQNGGGQIIRNAVTLSCILKRDIKVINIRANRPNPGLASQHLESILAMLRISGATTSLTPKKQDTSFDLNGTSIPRVSSPPGVNTNIDLKTAGSCTLCIQCILPFLMTLATPSRVTVIGGTHVMKSPSFDYLQRVFLPTFNLLGNDVKAWLRAPGYFPRGGGRVELEVNPNGGKFVPFNLTEKGSLVTIEAILNVTPKLEKHLPEFRRLISEKTPKPRIEFRILSFASVEYFVTCEKSRAGFSYLVEGRNPEPDQVFKAITTVQKEVEDFLVSSAAVDTFLADQLIIYTSLAKLSDPSSAESRLRTVTLSDHTTSAIHVAQLFSPQNKFQITKREDGAHDIVLL</sequence>
<evidence type="ECO:0000256" key="2">
    <source>
        <dbReference type="SAM" id="MobiDB-lite"/>
    </source>
</evidence>
<dbReference type="Gene3D" id="3.65.10.20">
    <property type="entry name" value="RNA 3'-terminal phosphate cyclase domain"/>
    <property type="match status" value="1"/>
</dbReference>
<keyword evidence="5" id="KW-1185">Reference proteome</keyword>
<evidence type="ECO:0000313" key="5">
    <source>
        <dbReference type="Proteomes" id="UP000198287"/>
    </source>
</evidence>
<proteinExistence type="predicted"/>
<dbReference type="InterPro" id="IPR036553">
    <property type="entry name" value="RPTC_insert"/>
</dbReference>
<dbReference type="InterPro" id="IPR013792">
    <property type="entry name" value="RNA3'P_cycl/enolpyr_Trfase_a/b"/>
</dbReference>
<dbReference type="InterPro" id="IPR037136">
    <property type="entry name" value="RNA3'_phos_cyclase_dom_sf"/>
</dbReference>
<feature type="region of interest" description="Disordered" evidence="2">
    <location>
        <begin position="113"/>
        <end position="142"/>
    </location>
</feature>
<dbReference type="SUPFAM" id="SSF55205">
    <property type="entry name" value="EPT/RTPC-like"/>
    <property type="match status" value="1"/>
</dbReference>
<name>A0A226EHI5_FOLCA</name>
<dbReference type="GO" id="GO:0003963">
    <property type="term" value="F:RNA-3'-phosphate cyclase activity"/>
    <property type="evidence" value="ECO:0007669"/>
    <property type="project" value="TreeGrafter"/>
</dbReference>
<protein>
    <recommendedName>
        <fullName evidence="1">RNA 3'-terminal phosphate cyclase</fullName>
    </recommendedName>
</protein>
<feature type="domain" description="RNA 3'-terminal phosphate cyclase" evidence="3">
    <location>
        <begin position="149"/>
        <end position="471"/>
    </location>
</feature>
<dbReference type="STRING" id="158441.A0A226EHI5"/>
<dbReference type="Gene3D" id="3.30.360.20">
    <property type="entry name" value="RNA 3'-terminal phosphate cyclase, insert domain"/>
    <property type="match status" value="1"/>
</dbReference>
<accession>A0A226EHI5</accession>
<dbReference type="PANTHER" id="PTHR11096:SF0">
    <property type="entry name" value="RNA 3'-TERMINAL PHOSPHATE CYCLASE"/>
    <property type="match status" value="1"/>
</dbReference>
<dbReference type="CDD" id="cd20262">
    <property type="entry name" value="Complex1_LYR_LYRM2"/>
    <property type="match status" value="1"/>
</dbReference>
<organism evidence="4 5">
    <name type="scientific">Folsomia candida</name>
    <name type="common">Springtail</name>
    <dbReference type="NCBI Taxonomy" id="158441"/>
    <lineage>
        <taxon>Eukaryota</taxon>
        <taxon>Metazoa</taxon>
        <taxon>Ecdysozoa</taxon>
        <taxon>Arthropoda</taxon>
        <taxon>Hexapoda</taxon>
        <taxon>Collembola</taxon>
        <taxon>Entomobryomorpha</taxon>
        <taxon>Isotomoidea</taxon>
        <taxon>Isotomidae</taxon>
        <taxon>Proisotominae</taxon>
        <taxon>Folsomia</taxon>
    </lineage>
</organism>
<gene>
    <name evidence="4" type="ORF">Fcan01_07253</name>
</gene>
<dbReference type="PANTHER" id="PTHR11096">
    <property type="entry name" value="RNA 3' TERMINAL PHOSPHATE CYCLASE"/>
    <property type="match status" value="1"/>
</dbReference>
<evidence type="ECO:0000256" key="1">
    <source>
        <dbReference type="ARBA" id="ARBA00021428"/>
    </source>
</evidence>
<evidence type="ECO:0000259" key="3">
    <source>
        <dbReference type="Pfam" id="PF01137"/>
    </source>
</evidence>
<dbReference type="InterPro" id="IPR045293">
    <property type="entry name" value="Complex1_LYR_LYRM2"/>
</dbReference>
<dbReference type="Pfam" id="PF01137">
    <property type="entry name" value="RTC"/>
    <property type="match status" value="1"/>
</dbReference>
<dbReference type="EMBL" id="LNIX01000003">
    <property type="protein sequence ID" value="OXA57153.1"/>
    <property type="molecule type" value="Genomic_DNA"/>
</dbReference>
<dbReference type="InterPro" id="IPR023797">
    <property type="entry name" value="RNA3'_phos_cyclase_dom"/>
</dbReference>